<dbReference type="EMBL" id="CAVNYO010000419">
    <property type="protein sequence ID" value="CAK5277750.1"/>
    <property type="molecule type" value="Genomic_DNA"/>
</dbReference>
<feature type="transmembrane region" description="Helical" evidence="14">
    <location>
        <begin position="182"/>
        <end position="204"/>
    </location>
</feature>
<comment type="pathway">
    <text evidence="2 14">Protein modification; protein glycosylation.</text>
</comment>
<dbReference type="EC" id="2.4.1.258" evidence="3 14"/>
<feature type="transmembrane region" description="Helical" evidence="14">
    <location>
        <begin position="109"/>
        <end position="128"/>
    </location>
</feature>
<protein>
    <recommendedName>
        <fullName evidence="4 14">Dol-P-Man:Man(5)GlcNAc(2)-PP-Dol alpha-1,3-mannosyltransferase</fullName>
        <ecNumber evidence="3 14">2.4.1.258</ecNumber>
    </recommendedName>
    <alternativeName>
        <fullName evidence="14">Dol-P-Man-dependent alpha(1-3)-mannosyltransferase</fullName>
    </alternativeName>
</protein>
<evidence type="ECO:0000256" key="13">
    <source>
        <dbReference type="ARBA" id="ARBA00093457"/>
    </source>
</evidence>
<dbReference type="PANTHER" id="PTHR12646">
    <property type="entry name" value="NOT56 - RELATED"/>
    <property type="match status" value="1"/>
</dbReference>
<comment type="function">
    <text evidence="11 14">Dol-P-Man:Man(5)GlcNAc(2)-PP-Dol alpha-1,3-mannosyltransferase that operates in the biosynthetic pathway of dolichol-linked oligosaccharides, the glycan precursors employed in protein asparagine (N)-glycosylation. The assembly of dolichol-linked oligosaccharides begins on the cytosolic side of the endoplasmic reticulum membrane and finishes in its lumen. The sequential addition of sugars to dolichol pyrophosphate produces dolichol-linked oligosaccharides containing fourteen sugars, including two GlcNAcs, nine mannoses and three glucoses. Once assembled, the oligosaccharide is transferred from the lipid to nascent proteins by oligosaccharyltransferases. In the lumen of the endoplasmic reticulum, adds the first dolichyl beta-D-mannosyl phosphate derived mannose in an alpha-1,3 linkage to Man(5)GlcNAc(2)-PP-dolichol to produce Man(6)GlcNAc(2)-PP-dolichol.</text>
</comment>
<evidence type="ECO:0000256" key="1">
    <source>
        <dbReference type="ARBA" id="ARBA00004477"/>
    </source>
</evidence>
<dbReference type="InterPro" id="IPR007873">
    <property type="entry name" value="Glycosyltransferase_ALG3"/>
</dbReference>
<evidence type="ECO:0000256" key="9">
    <source>
        <dbReference type="ARBA" id="ARBA00022989"/>
    </source>
</evidence>
<comment type="subcellular location">
    <subcellularLocation>
        <location evidence="1 14">Endoplasmic reticulum membrane</location>
        <topology evidence="1 14">Multi-pass membrane protein</topology>
    </subcellularLocation>
</comment>
<evidence type="ECO:0000256" key="7">
    <source>
        <dbReference type="ARBA" id="ARBA00022692"/>
    </source>
</evidence>
<dbReference type="GO" id="GO:0005789">
    <property type="term" value="C:endoplasmic reticulum membrane"/>
    <property type="evidence" value="ECO:0007669"/>
    <property type="project" value="UniProtKB-SubCell"/>
</dbReference>
<feature type="transmembrane region" description="Helical" evidence="14">
    <location>
        <begin position="149"/>
        <end position="170"/>
    </location>
</feature>
<organism evidence="15 16">
    <name type="scientific">Mycena citricolor</name>
    <dbReference type="NCBI Taxonomy" id="2018698"/>
    <lineage>
        <taxon>Eukaryota</taxon>
        <taxon>Fungi</taxon>
        <taxon>Dikarya</taxon>
        <taxon>Basidiomycota</taxon>
        <taxon>Agaricomycotina</taxon>
        <taxon>Agaricomycetes</taxon>
        <taxon>Agaricomycetidae</taxon>
        <taxon>Agaricales</taxon>
        <taxon>Marasmiineae</taxon>
        <taxon>Mycenaceae</taxon>
        <taxon>Mycena</taxon>
    </lineage>
</organism>
<name>A0AAD2K3Z6_9AGAR</name>
<keyword evidence="5 14" id="KW-0328">Glycosyltransferase</keyword>
<evidence type="ECO:0000313" key="16">
    <source>
        <dbReference type="Proteomes" id="UP001295794"/>
    </source>
</evidence>
<dbReference type="GO" id="GO:0052925">
    <property type="term" value="F:dol-P-Man:Man(5)GlcNAc(2)-PP-Dol alpha-1,3-mannosyltransferase activity"/>
    <property type="evidence" value="ECO:0007669"/>
    <property type="project" value="UniProtKB-EC"/>
</dbReference>
<keyword evidence="10 14" id="KW-0472">Membrane</keyword>
<keyword evidence="9 14" id="KW-1133">Transmembrane helix</keyword>
<keyword evidence="7 14" id="KW-0812">Transmembrane</keyword>
<accession>A0AAD2K3Z6</accession>
<reference evidence="15" key="1">
    <citation type="submission" date="2023-11" db="EMBL/GenBank/DDBJ databases">
        <authorList>
            <person name="De Vega J J."/>
            <person name="De Vega J J."/>
        </authorList>
    </citation>
    <scope>NUCLEOTIDE SEQUENCE</scope>
</reference>
<feature type="transmembrane region" description="Helical" evidence="14">
    <location>
        <begin position="21"/>
        <end position="46"/>
    </location>
</feature>
<evidence type="ECO:0000256" key="11">
    <source>
        <dbReference type="ARBA" id="ARBA00044743"/>
    </source>
</evidence>
<gene>
    <name evidence="15" type="ORF">MYCIT1_LOCUS26827</name>
</gene>
<evidence type="ECO:0000313" key="15">
    <source>
        <dbReference type="EMBL" id="CAK5277750.1"/>
    </source>
</evidence>
<evidence type="ECO:0000256" key="5">
    <source>
        <dbReference type="ARBA" id="ARBA00022676"/>
    </source>
</evidence>
<evidence type="ECO:0000256" key="6">
    <source>
        <dbReference type="ARBA" id="ARBA00022679"/>
    </source>
</evidence>
<evidence type="ECO:0000256" key="14">
    <source>
        <dbReference type="RuleBase" id="RU364047"/>
    </source>
</evidence>
<dbReference type="AlphaFoldDB" id="A0AAD2K3Z6"/>
<feature type="transmembrane region" description="Helical" evidence="14">
    <location>
        <begin position="269"/>
        <end position="287"/>
    </location>
</feature>
<sequence length="412" mass="46865">MPPTLQHVRKYVHLLLSDRRYFWWLASLVIIGDFVLSQLIILVVSYTEIDWETYMIQTEVYMKGELDYSQISGPPVRLCMLYPAGHLHIHKILHAFTDGGRNIPQAQQIYAALYTVSVALTCTTYWLAGGVPNWIVLLLPLSRRLHSIYVLRLFNDCWAVVFVQLSIVAYQTGFDDVGTLLFSAALSVKMSILLYAPALLVLIFNRLGALATFRHVVTLVASQAMIGLSFLEYDHWAYLNSAFELSRVFLYKWTVNWRMVSEETFLSRPWANGLLLGILAACLLLDCSCGSKRWRRLAGPQARLDETRRASASRAHNRRLCGNHSLHLQPDRHHIRPILALPVLCLVCPAAAIPRLEDKISDSRQNRLATCRRICVEHLPVDSHVFHGSSHRKLRAAGRNLDGISERHCLMT</sequence>
<evidence type="ECO:0000256" key="10">
    <source>
        <dbReference type="ARBA" id="ARBA00023136"/>
    </source>
</evidence>
<dbReference type="Pfam" id="PF05208">
    <property type="entry name" value="ALG3"/>
    <property type="match status" value="1"/>
</dbReference>
<comment type="caution">
    <text evidence="15">The sequence shown here is derived from an EMBL/GenBank/DDBJ whole genome shotgun (WGS) entry which is preliminary data.</text>
</comment>
<feature type="transmembrane region" description="Helical" evidence="14">
    <location>
        <begin position="216"/>
        <end position="233"/>
    </location>
</feature>
<evidence type="ECO:0000256" key="12">
    <source>
        <dbReference type="ARBA" id="ARBA00049506"/>
    </source>
</evidence>
<dbReference type="PANTHER" id="PTHR12646:SF0">
    <property type="entry name" value="DOL-P-MAN:MAN(5)GLCNAC(2)-PP-DOL ALPHA-1,3-MANNOSYLTRANSFERASE"/>
    <property type="match status" value="1"/>
</dbReference>
<keyword evidence="6 14" id="KW-0808">Transferase</keyword>
<evidence type="ECO:0000256" key="4">
    <source>
        <dbReference type="ARBA" id="ARBA00015561"/>
    </source>
</evidence>
<dbReference type="Proteomes" id="UP001295794">
    <property type="component" value="Unassembled WGS sequence"/>
</dbReference>
<comment type="catalytic activity">
    <reaction evidence="12 14">
        <text>an alpha-D-Man-(1-&gt;2)-alpha-D-Man-(1-&gt;2)-alpha-D-Man-(1-&gt;3)-[alpha-D-Man-(1-&gt;6)]-beta-D-Man-(1-&gt;4)-beta-D-GlcNAc-(1-&gt;4)-alpha-D-GlcNAc-diphospho-di-trans,poly-cis-dolichol + a di-trans,poly-cis-dolichyl beta-D-mannosyl phosphate = an alpha-D-Man-(1-&gt;2)-alpha-D-Man-(1-&gt;2)-alpha-D-Man-(1-&gt;3)-[alpha-D-Man-(1-&gt;3)-alpha-D-Man-(1-&gt;6)]-beta-D-Man-(1-&gt;4)-beta-D-GlcNAc-(1-&gt;4)-alpha-D-GlcNAc-diphospho-di-trans,poly-cis-dolichol + a di-trans,poly-cis-dolichyl phosphate + H(+)</text>
        <dbReference type="Rhea" id="RHEA:29527"/>
        <dbReference type="Rhea" id="RHEA-COMP:19498"/>
        <dbReference type="Rhea" id="RHEA-COMP:19501"/>
        <dbReference type="Rhea" id="RHEA-COMP:19516"/>
        <dbReference type="Rhea" id="RHEA-COMP:19517"/>
        <dbReference type="ChEBI" id="CHEBI:15378"/>
        <dbReference type="ChEBI" id="CHEBI:57683"/>
        <dbReference type="ChEBI" id="CHEBI:58211"/>
        <dbReference type="ChEBI" id="CHEBI:132515"/>
        <dbReference type="ChEBI" id="CHEBI:132516"/>
        <dbReference type="EC" id="2.4.1.258"/>
    </reaction>
    <physiologicalReaction direction="left-to-right" evidence="12 14">
        <dbReference type="Rhea" id="RHEA:29528"/>
    </physiologicalReaction>
</comment>
<evidence type="ECO:0000256" key="2">
    <source>
        <dbReference type="ARBA" id="ARBA00004922"/>
    </source>
</evidence>
<comment type="similarity">
    <text evidence="13">Belongs to the glycosyltransferase ALG3 family.</text>
</comment>
<proteinExistence type="inferred from homology"/>
<keyword evidence="16" id="KW-1185">Reference proteome</keyword>
<keyword evidence="8 14" id="KW-0256">Endoplasmic reticulum</keyword>
<evidence type="ECO:0000256" key="8">
    <source>
        <dbReference type="ARBA" id="ARBA00022824"/>
    </source>
</evidence>
<evidence type="ECO:0000256" key="3">
    <source>
        <dbReference type="ARBA" id="ARBA00011964"/>
    </source>
</evidence>